<dbReference type="PANTHER" id="PTHR33768:SF5">
    <property type="entry name" value="SPERM AXONEMAL MAINTENANCE PROTEIN CFAP97D1"/>
    <property type="match status" value="1"/>
</dbReference>
<gene>
    <name evidence="2" type="ORF">J0S82_005610</name>
</gene>
<name>A0A8J5ZU84_GALPY</name>
<evidence type="ECO:0000256" key="1">
    <source>
        <dbReference type="ARBA" id="ARBA00008315"/>
    </source>
</evidence>
<evidence type="ECO:0000313" key="3">
    <source>
        <dbReference type="Proteomes" id="UP000700334"/>
    </source>
</evidence>
<dbReference type="InterPro" id="IPR038792">
    <property type="entry name" value="CFAP97D1/2"/>
</dbReference>
<protein>
    <recommendedName>
        <fullName evidence="4">CFAP97 domain containing 1</fullName>
    </recommendedName>
</protein>
<reference evidence="2" key="1">
    <citation type="journal article" date="2021" name="Evol. Appl.">
        <title>The genome of the Pyrenean desman and the effects of bottlenecks and inbreeding on the genomic landscape of an endangered species.</title>
        <authorList>
            <person name="Escoda L."/>
            <person name="Castresana J."/>
        </authorList>
    </citation>
    <scope>NUCLEOTIDE SEQUENCE</scope>
    <source>
        <strain evidence="2">IBE-C5619</strain>
    </source>
</reference>
<dbReference type="Proteomes" id="UP000700334">
    <property type="component" value="Unassembled WGS sequence"/>
</dbReference>
<dbReference type="Pfam" id="PF13879">
    <property type="entry name" value="Hmw_CFAP97"/>
    <property type="match status" value="1"/>
</dbReference>
<sequence>EEKMNNSLDYLAYPVIVSNHRQTTTFRKKLDFGHYVFHKNRIQIVKPAVDTKPPVAHTHHILKLSKLQVPVLAVCRCTWIPSLSQRSRLPRAFSIPPTPEDSLRLLFPIRTISSVLSAAPALYQAQVHPFSTGPGPEGGAQPLCWNTMSPRGGVSCQGEQKRIDKIEYENKQLCQKIANAHRGPAKVDCWNEYFTKSLNREIRNRELVRITVENQGILKRLGDRKPHYDRRSTELDWQA</sequence>
<accession>A0A8J5ZU84</accession>
<evidence type="ECO:0000313" key="2">
    <source>
        <dbReference type="EMBL" id="KAG8505165.1"/>
    </source>
</evidence>
<evidence type="ECO:0008006" key="4">
    <source>
        <dbReference type="Google" id="ProtNLM"/>
    </source>
</evidence>
<dbReference type="InterPro" id="IPR029488">
    <property type="entry name" value="Hmw/CFAP97"/>
</dbReference>
<feature type="non-terminal residue" evidence="2">
    <location>
        <position position="1"/>
    </location>
</feature>
<dbReference type="EMBL" id="JAGFMF010012271">
    <property type="protein sequence ID" value="KAG8505165.1"/>
    <property type="molecule type" value="Genomic_DNA"/>
</dbReference>
<comment type="caution">
    <text evidence="2">The sequence shown here is derived from an EMBL/GenBank/DDBJ whole genome shotgun (WGS) entry which is preliminary data.</text>
</comment>
<comment type="similarity">
    <text evidence="1">Belongs to the CFAP97 family.</text>
</comment>
<proteinExistence type="inferred from homology"/>
<dbReference type="OrthoDB" id="2163395at2759"/>
<organism evidence="2 3">
    <name type="scientific">Galemys pyrenaicus</name>
    <name type="common">Iberian desman</name>
    <name type="synonym">Pyrenean desman</name>
    <dbReference type="NCBI Taxonomy" id="202257"/>
    <lineage>
        <taxon>Eukaryota</taxon>
        <taxon>Metazoa</taxon>
        <taxon>Chordata</taxon>
        <taxon>Craniata</taxon>
        <taxon>Vertebrata</taxon>
        <taxon>Euteleostomi</taxon>
        <taxon>Mammalia</taxon>
        <taxon>Eutheria</taxon>
        <taxon>Laurasiatheria</taxon>
        <taxon>Eulipotyphla</taxon>
        <taxon>Talpidae</taxon>
        <taxon>Galemys</taxon>
    </lineage>
</organism>
<dbReference type="AlphaFoldDB" id="A0A8J5ZU84"/>
<feature type="non-terminal residue" evidence="2">
    <location>
        <position position="239"/>
    </location>
</feature>
<keyword evidence="3" id="KW-1185">Reference proteome</keyword>
<dbReference type="GO" id="GO:0007288">
    <property type="term" value="P:sperm axoneme assembly"/>
    <property type="evidence" value="ECO:0007669"/>
    <property type="project" value="TreeGrafter"/>
</dbReference>
<dbReference type="PANTHER" id="PTHR33768">
    <property type="entry name" value="MIP11318P"/>
    <property type="match status" value="1"/>
</dbReference>